<keyword evidence="1" id="KW-0472">Membrane</keyword>
<feature type="transmembrane region" description="Helical" evidence="1">
    <location>
        <begin position="190"/>
        <end position="212"/>
    </location>
</feature>
<accession>A0AAW0ENT2</accession>
<dbReference type="Proteomes" id="UP001430356">
    <property type="component" value="Unassembled WGS sequence"/>
</dbReference>
<feature type="transmembrane region" description="Helical" evidence="1">
    <location>
        <begin position="92"/>
        <end position="109"/>
    </location>
</feature>
<protein>
    <submittedName>
        <fullName evidence="2">Uncharacterized protein</fullName>
    </submittedName>
</protein>
<feature type="transmembrane region" description="Helical" evidence="1">
    <location>
        <begin position="129"/>
        <end position="147"/>
    </location>
</feature>
<organism evidence="2 3">
    <name type="scientific">Novymonas esmeraldas</name>
    <dbReference type="NCBI Taxonomy" id="1808958"/>
    <lineage>
        <taxon>Eukaryota</taxon>
        <taxon>Discoba</taxon>
        <taxon>Euglenozoa</taxon>
        <taxon>Kinetoplastea</taxon>
        <taxon>Metakinetoplastina</taxon>
        <taxon>Trypanosomatida</taxon>
        <taxon>Trypanosomatidae</taxon>
        <taxon>Novymonas</taxon>
    </lineage>
</organism>
<keyword evidence="3" id="KW-1185">Reference proteome</keyword>
<dbReference type="EMBL" id="JAECZO010000060">
    <property type="protein sequence ID" value="KAK7195707.1"/>
    <property type="molecule type" value="Genomic_DNA"/>
</dbReference>
<keyword evidence="1" id="KW-1133">Transmembrane helix</keyword>
<feature type="transmembrane region" description="Helical" evidence="1">
    <location>
        <begin position="45"/>
        <end position="72"/>
    </location>
</feature>
<gene>
    <name evidence="2" type="ORF">NESM_000501000</name>
</gene>
<comment type="caution">
    <text evidence="2">The sequence shown here is derived from an EMBL/GenBank/DDBJ whole genome shotgun (WGS) entry which is preliminary data.</text>
</comment>
<reference evidence="2 3" key="1">
    <citation type="journal article" date="2021" name="MBio">
        <title>A New Model Trypanosomatid, Novymonas esmeraldas: Genomic Perception of Its 'Candidatus Pandoraea novymonadis' Endosymbiont.</title>
        <authorList>
            <person name="Zakharova A."/>
            <person name="Saura A."/>
            <person name="Butenko A."/>
            <person name="Podesvova L."/>
            <person name="Warmusova S."/>
            <person name="Kostygov A.Y."/>
            <person name="Nenarokova A."/>
            <person name="Lukes J."/>
            <person name="Opperdoes F.R."/>
            <person name="Yurchenko V."/>
        </authorList>
    </citation>
    <scope>NUCLEOTIDE SEQUENCE [LARGE SCALE GENOMIC DNA]</scope>
    <source>
        <strain evidence="2 3">E262AT.01</strain>
    </source>
</reference>
<keyword evidence="1" id="KW-0812">Transmembrane</keyword>
<sequence length="262" mass="28435">MALDRSRISIVSATKVDGDRLSTVGDKMESLVPESQRRQQKEERCCPLCCVTYGTIIASAAVFCIAASGTAVSIMAESRVNYTVNGAMRQTGWISIPGVLMGATLHYFLAEAMWSGKQNSWGQAWTKAMMANAALWTAGIGLGTVGWRKGLPLTAAGRRLYHRYPIPSEPLEARLLRSGRDFFSGMGTTYWLSGVASGHMGFITCVAFCVSVDRPYFMMAPHGGYAYRCMPPWRRQQMEAMAVGTVPTDGASDAAPTPPAIR</sequence>
<evidence type="ECO:0000313" key="3">
    <source>
        <dbReference type="Proteomes" id="UP001430356"/>
    </source>
</evidence>
<name>A0AAW0ENT2_9TRYP</name>
<evidence type="ECO:0000256" key="1">
    <source>
        <dbReference type="SAM" id="Phobius"/>
    </source>
</evidence>
<dbReference type="AlphaFoldDB" id="A0AAW0ENT2"/>
<proteinExistence type="predicted"/>
<evidence type="ECO:0000313" key="2">
    <source>
        <dbReference type="EMBL" id="KAK7195707.1"/>
    </source>
</evidence>